<keyword evidence="4" id="KW-0472">Membrane</keyword>
<proteinExistence type="inferred from homology"/>
<keyword evidence="5" id="KW-0998">Cell outer membrane</keyword>
<keyword evidence="3" id="KW-0732">Signal</keyword>
<accession>A0A9D1Z0Y0</accession>
<dbReference type="InterPro" id="IPR011990">
    <property type="entry name" value="TPR-like_helical_dom_sf"/>
</dbReference>
<dbReference type="GO" id="GO:0009279">
    <property type="term" value="C:cell outer membrane"/>
    <property type="evidence" value="ECO:0007669"/>
    <property type="project" value="UniProtKB-SubCell"/>
</dbReference>
<evidence type="ECO:0000256" key="2">
    <source>
        <dbReference type="ARBA" id="ARBA00006275"/>
    </source>
</evidence>
<evidence type="ECO:0000313" key="9">
    <source>
        <dbReference type="Proteomes" id="UP000886844"/>
    </source>
</evidence>
<dbReference type="InterPro" id="IPR033985">
    <property type="entry name" value="SusD-like_N"/>
</dbReference>
<evidence type="ECO:0000256" key="3">
    <source>
        <dbReference type="ARBA" id="ARBA00022729"/>
    </source>
</evidence>
<dbReference type="Proteomes" id="UP000886844">
    <property type="component" value="Unassembled WGS sequence"/>
</dbReference>
<feature type="domain" description="SusD-like N-terminal" evidence="7">
    <location>
        <begin position="84"/>
        <end position="224"/>
    </location>
</feature>
<evidence type="ECO:0000256" key="1">
    <source>
        <dbReference type="ARBA" id="ARBA00004442"/>
    </source>
</evidence>
<sequence length="553" mass="63374">MNRLIGFPILASMAVSLLVSCNEGKILEEIPLDFYSPENSYTRPEHYESAITYIYDKTRNVFYNNDDKKGFSLISGSDYLRDARNDGSFSMGDYRLLTPSSAQPDYWWRQLYGIISASNVIIDRIGDAEYTDETARTQMIAEARFFRGFSYRALACLFGGVPLIVHEVTTPRRDFVRASREATFQQAANDLRFAAENLPEKKDVKAVGRLNRSAGYHFLAEVYLALEKFDSAAMAASIVIEDPAFGLMKTRFGNRKSDPGNPWWDLFQMGNQNLAENTEAIWVAQIEPDDGRQGVGNYKIERICGCVYWQLKDPDGVDGFIGPTTQNGGRGAGYLGPTSYWVDELWRSDWDNDQRNQEPNMIRDFVYDNPKSKYYGKKVSENKGTNYDTKYYCYPFQSKITQRGDHPAYLYASEEDMKIGLLTSSAMKTYHDQYFARLAETYLIRAEAYFRDGYPDLAADDINEVRQRVGARPISAGDVTIDYILDERLRELSFEEPRILTLGRLGLVYDRVSRYNDYIEGQTISEYNNLYPIPYSEIERNTEAVLEQNPGYE</sequence>
<evidence type="ECO:0000259" key="7">
    <source>
        <dbReference type="Pfam" id="PF14322"/>
    </source>
</evidence>
<comment type="similarity">
    <text evidence="2">Belongs to the SusD family.</text>
</comment>
<dbReference type="Pfam" id="PF07980">
    <property type="entry name" value="SusD_RagB"/>
    <property type="match status" value="1"/>
</dbReference>
<evidence type="ECO:0000256" key="4">
    <source>
        <dbReference type="ARBA" id="ARBA00023136"/>
    </source>
</evidence>
<evidence type="ECO:0000259" key="6">
    <source>
        <dbReference type="Pfam" id="PF07980"/>
    </source>
</evidence>
<feature type="domain" description="RagB/SusD" evidence="6">
    <location>
        <begin position="316"/>
        <end position="552"/>
    </location>
</feature>
<evidence type="ECO:0000313" key="8">
    <source>
        <dbReference type="EMBL" id="HIY68685.1"/>
    </source>
</evidence>
<reference evidence="8" key="2">
    <citation type="submission" date="2021-04" db="EMBL/GenBank/DDBJ databases">
        <authorList>
            <person name="Gilroy R."/>
        </authorList>
    </citation>
    <scope>NUCLEOTIDE SEQUENCE</scope>
    <source>
        <strain evidence="8">5134</strain>
    </source>
</reference>
<dbReference type="SUPFAM" id="SSF48452">
    <property type="entry name" value="TPR-like"/>
    <property type="match status" value="1"/>
</dbReference>
<gene>
    <name evidence="8" type="ORF">H9828_04645</name>
</gene>
<evidence type="ECO:0000256" key="5">
    <source>
        <dbReference type="ARBA" id="ARBA00023237"/>
    </source>
</evidence>
<dbReference type="PROSITE" id="PS51257">
    <property type="entry name" value="PROKAR_LIPOPROTEIN"/>
    <property type="match status" value="1"/>
</dbReference>
<dbReference type="AlphaFoldDB" id="A0A9D1Z0Y0"/>
<organism evidence="8 9">
    <name type="scientific">Candidatus Alistipes intestinigallinarum</name>
    <dbReference type="NCBI Taxonomy" id="2838440"/>
    <lineage>
        <taxon>Bacteria</taxon>
        <taxon>Pseudomonadati</taxon>
        <taxon>Bacteroidota</taxon>
        <taxon>Bacteroidia</taxon>
        <taxon>Bacteroidales</taxon>
        <taxon>Rikenellaceae</taxon>
        <taxon>Alistipes</taxon>
    </lineage>
</organism>
<dbReference type="Pfam" id="PF14322">
    <property type="entry name" value="SusD-like_3"/>
    <property type="match status" value="1"/>
</dbReference>
<name>A0A9D1Z0Y0_9BACT</name>
<dbReference type="InterPro" id="IPR012944">
    <property type="entry name" value="SusD_RagB_dom"/>
</dbReference>
<dbReference type="Gene3D" id="1.25.40.390">
    <property type="match status" value="1"/>
</dbReference>
<comment type="subcellular location">
    <subcellularLocation>
        <location evidence="1">Cell outer membrane</location>
    </subcellularLocation>
</comment>
<reference evidence="8" key="1">
    <citation type="journal article" date="2021" name="PeerJ">
        <title>Extensive microbial diversity within the chicken gut microbiome revealed by metagenomics and culture.</title>
        <authorList>
            <person name="Gilroy R."/>
            <person name="Ravi A."/>
            <person name="Getino M."/>
            <person name="Pursley I."/>
            <person name="Horton D.L."/>
            <person name="Alikhan N.F."/>
            <person name="Baker D."/>
            <person name="Gharbi K."/>
            <person name="Hall N."/>
            <person name="Watson M."/>
            <person name="Adriaenssens E.M."/>
            <person name="Foster-Nyarko E."/>
            <person name="Jarju S."/>
            <person name="Secka A."/>
            <person name="Antonio M."/>
            <person name="Oren A."/>
            <person name="Chaudhuri R.R."/>
            <person name="La Ragione R."/>
            <person name="Hildebrand F."/>
            <person name="Pallen M.J."/>
        </authorList>
    </citation>
    <scope>NUCLEOTIDE SEQUENCE</scope>
    <source>
        <strain evidence="8">5134</strain>
    </source>
</reference>
<comment type="caution">
    <text evidence="8">The sequence shown here is derived from an EMBL/GenBank/DDBJ whole genome shotgun (WGS) entry which is preliminary data.</text>
</comment>
<dbReference type="EMBL" id="DXDA01000037">
    <property type="protein sequence ID" value="HIY68685.1"/>
    <property type="molecule type" value="Genomic_DNA"/>
</dbReference>
<protein>
    <submittedName>
        <fullName evidence="8">RagB/SusD family nutrient uptake outer membrane protein</fullName>
    </submittedName>
</protein>